<dbReference type="InterPro" id="IPR050351">
    <property type="entry name" value="BphY/WalK/GraS-like"/>
</dbReference>
<keyword evidence="8" id="KW-1133">Transmembrane helix</keyword>
<reference evidence="11 12" key="1">
    <citation type="journal article" date="2017" name="Genome Med.">
        <title>A novel Ruminococcus gnavus clade enriched in inflammatory bowel disease patients.</title>
        <authorList>
            <person name="Hall A.B."/>
            <person name="Yassour M."/>
            <person name="Sauk J."/>
            <person name="Garner A."/>
            <person name="Jiang X."/>
            <person name="Arthur T."/>
            <person name="Lagoudas G.K."/>
            <person name="Vatanen T."/>
            <person name="Fornelos N."/>
            <person name="Wilson R."/>
            <person name="Bertha M."/>
            <person name="Cohen M."/>
            <person name="Garber J."/>
            <person name="Khalili H."/>
            <person name="Gevers D."/>
            <person name="Ananthakrishnan A.N."/>
            <person name="Kugathasan S."/>
            <person name="Lander E.S."/>
            <person name="Blainey P."/>
            <person name="Vlamakis H."/>
            <person name="Xavier R.J."/>
            <person name="Huttenhower C."/>
        </authorList>
    </citation>
    <scope>NUCLEOTIDE SEQUENCE [LARGE SCALE GENOMIC DNA]</scope>
    <source>
        <strain evidence="11 12">RJX1118</strain>
    </source>
</reference>
<keyword evidence="5" id="KW-0808">Transferase</keyword>
<dbReference type="AlphaFoldDB" id="A0A2N5P318"/>
<dbReference type="EMBL" id="NIHM01000018">
    <property type="protein sequence ID" value="PLT53500.1"/>
    <property type="molecule type" value="Genomic_DNA"/>
</dbReference>
<proteinExistence type="predicted"/>
<dbReference type="Gene3D" id="3.30.565.10">
    <property type="entry name" value="Histidine kinase-like ATPase, C-terminal domain"/>
    <property type="match status" value="1"/>
</dbReference>
<dbReference type="RefSeq" id="WP_101871960.1">
    <property type="nucleotide sequence ID" value="NZ_JAPRAV010000001.1"/>
</dbReference>
<evidence type="ECO:0000256" key="7">
    <source>
        <dbReference type="ARBA" id="ARBA00022777"/>
    </source>
</evidence>
<evidence type="ECO:0000256" key="3">
    <source>
        <dbReference type="ARBA" id="ARBA00012438"/>
    </source>
</evidence>
<evidence type="ECO:0000256" key="1">
    <source>
        <dbReference type="ARBA" id="ARBA00000085"/>
    </source>
</evidence>
<accession>A0A2N5P318</accession>
<comment type="caution">
    <text evidence="11">The sequence shown here is derived from an EMBL/GenBank/DDBJ whole genome shotgun (WGS) entry which is preliminary data.</text>
</comment>
<evidence type="ECO:0000256" key="9">
    <source>
        <dbReference type="ARBA" id="ARBA00023012"/>
    </source>
</evidence>
<dbReference type="InterPro" id="IPR004358">
    <property type="entry name" value="Sig_transdc_His_kin-like_C"/>
</dbReference>
<comment type="catalytic activity">
    <reaction evidence="1">
        <text>ATP + protein L-histidine = ADP + protein N-phospho-L-histidine.</text>
        <dbReference type="EC" id="2.7.13.3"/>
    </reaction>
</comment>
<keyword evidence="4" id="KW-1003">Cell membrane</keyword>
<name>A0A2N5P318_MEDGN</name>
<dbReference type="PROSITE" id="PS50109">
    <property type="entry name" value="HIS_KIN"/>
    <property type="match status" value="1"/>
</dbReference>
<protein>
    <recommendedName>
        <fullName evidence="3">histidine kinase</fullName>
        <ecNumber evidence="3">2.7.13.3</ecNumber>
    </recommendedName>
</protein>
<gene>
    <name evidence="11" type="ORF">CDL18_11925</name>
</gene>
<dbReference type="Pfam" id="PF02518">
    <property type="entry name" value="HATPase_c"/>
    <property type="match status" value="1"/>
</dbReference>
<dbReference type="Proteomes" id="UP000234849">
    <property type="component" value="Unassembled WGS sequence"/>
</dbReference>
<dbReference type="EC" id="2.7.13.3" evidence="3"/>
<comment type="subcellular location">
    <subcellularLocation>
        <location evidence="2">Cell membrane</location>
        <topology evidence="2">Multi-pass membrane protein</topology>
    </subcellularLocation>
</comment>
<sequence>MRLLISYLKEKLPVIGVYAVMLVIFCILLWLKEVPFDVIGYGAELSAIWLLFVGALNFWFYRKRYQSLLDLSAALPHELKEFPDPKSRIEAEYQEITETIFAWREMLENEVLLSKKDASDYYSLWVHQIKTPISAMHLLIQSFEEQAMEFEEHAEETLNFLNEMKMKIFQTEEYVGMVLSYLRMEDMGNDLKFQWYPIGDIVRQAVRKYSQIFILKKIHLNFQDSRQMVLTDEKWLLFVIEQVLSNALKYTSSDEIRPPKAQGMGSPDGDTEKGCISIYIKGTELVVEDTGIGIAPEDLPRIFERGFTGYNGREHQKSTGIGLYLCKTIIQKLGHSIRAQSRVGVGTKIYISLEREDVKFE</sequence>
<dbReference type="PANTHER" id="PTHR45453:SF2">
    <property type="entry name" value="HISTIDINE KINASE"/>
    <property type="match status" value="1"/>
</dbReference>
<evidence type="ECO:0000256" key="2">
    <source>
        <dbReference type="ARBA" id="ARBA00004651"/>
    </source>
</evidence>
<evidence type="ECO:0000256" key="8">
    <source>
        <dbReference type="ARBA" id="ARBA00022989"/>
    </source>
</evidence>
<keyword evidence="7" id="KW-0418">Kinase</keyword>
<dbReference type="InterPro" id="IPR005467">
    <property type="entry name" value="His_kinase_dom"/>
</dbReference>
<dbReference type="PANTHER" id="PTHR45453">
    <property type="entry name" value="PHOSPHATE REGULON SENSOR PROTEIN PHOR"/>
    <property type="match status" value="1"/>
</dbReference>
<evidence type="ECO:0000256" key="10">
    <source>
        <dbReference type="ARBA" id="ARBA00023136"/>
    </source>
</evidence>
<dbReference type="InterPro" id="IPR036890">
    <property type="entry name" value="HATPase_C_sf"/>
</dbReference>
<dbReference type="GO" id="GO:0016036">
    <property type="term" value="P:cellular response to phosphate starvation"/>
    <property type="evidence" value="ECO:0007669"/>
    <property type="project" value="TreeGrafter"/>
</dbReference>
<keyword evidence="10" id="KW-0472">Membrane</keyword>
<keyword evidence="9" id="KW-0902">Two-component regulatory system</keyword>
<dbReference type="GO" id="GO:0000155">
    <property type="term" value="F:phosphorelay sensor kinase activity"/>
    <property type="evidence" value="ECO:0007669"/>
    <property type="project" value="TreeGrafter"/>
</dbReference>
<evidence type="ECO:0000313" key="11">
    <source>
        <dbReference type="EMBL" id="PLT53500.1"/>
    </source>
</evidence>
<organism evidence="11 12">
    <name type="scientific">Mediterraneibacter gnavus</name>
    <name type="common">Ruminococcus gnavus</name>
    <dbReference type="NCBI Taxonomy" id="33038"/>
    <lineage>
        <taxon>Bacteria</taxon>
        <taxon>Bacillati</taxon>
        <taxon>Bacillota</taxon>
        <taxon>Clostridia</taxon>
        <taxon>Lachnospirales</taxon>
        <taxon>Lachnospiraceae</taxon>
        <taxon>Mediterraneibacter</taxon>
    </lineage>
</organism>
<dbReference type="GO" id="GO:0004721">
    <property type="term" value="F:phosphoprotein phosphatase activity"/>
    <property type="evidence" value="ECO:0007669"/>
    <property type="project" value="TreeGrafter"/>
</dbReference>
<evidence type="ECO:0000256" key="5">
    <source>
        <dbReference type="ARBA" id="ARBA00022679"/>
    </source>
</evidence>
<dbReference type="SUPFAM" id="SSF55874">
    <property type="entry name" value="ATPase domain of HSP90 chaperone/DNA topoisomerase II/histidine kinase"/>
    <property type="match status" value="1"/>
</dbReference>
<evidence type="ECO:0000256" key="6">
    <source>
        <dbReference type="ARBA" id="ARBA00022692"/>
    </source>
</evidence>
<dbReference type="InterPro" id="IPR003594">
    <property type="entry name" value="HATPase_dom"/>
</dbReference>
<evidence type="ECO:0000256" key="4">
    <source>
        <dbReference type="ARBA" id="ARBA00022475"/>
    </source>
</evidence>
<evidence type="ECO:0000313" key="12">
    <source>
        <dbReference type="Proteomes" id="UP000234849"/>
    </source>
</evidence>
<dbReference type="SMART" id="SM00387">
    <property type="entry name" value="HATPase_c"/>
    <property type="match status" value="1"/>
</dbReference>
<dbReference type="GO" id="GO:0005886">
    <property type="term" value="C:plasma membrane"/>
    <property type="evidence" value="ECO:0007669"/>
    <property type="project" value="UniProtKB-SubCell"/>
</dbReference>
<dbReference type="PRINTS" id="PR00344">
    <property type="entry name" value="BCTRLSENSOR"/>
</dbReference>
<keyword evidence="6" id="KW-0812">Transmembrane</keyword>